<name>A0AAE1AFT7_9GAST</name>
<sequence>MTWRRYAPLTSVTPSYRMVLQGGRVGGAEDREKKTRQGNEKMCDVATGIAGRGAPLTQVLSPDYCVNAKYPIAARIAAITGQLCGQICPLSIISRYAPCSSAASPGLFKRSKVPLPTLHLHLH</sequence>
<dbReference type="AlphaFoldDB" id="A0AAE1AFT7"/>
<keyword evidence="2" id="KW-1185">Reference proteome</keyword>
<proteinExistence type="predicted"/>
<accession>A0AAE1AFT7</accession>
<comment type="caution">
    <text evidence="1">The sequence shown here is derived from an EMBL/GenBank/DDBJ whole genome shotgun (WGS) entry which is preliminary data.</text>
</comment>
<dbReference type="EMBL" id="JAWDGP010001945">
    <property type="protein sequence ID" value="KAK3786745.1"/>
    <property type="molecule type" value="Genomic_DNA"/>
</dbReference>
<dbReference type="Proteomes" id="UP001283361">
    <property type="component" value="Unassembled WGS sequence"/>
</dbReference>
<protein>
    <submittedName>
        <fullName evidence="1">Uncharacterized protein</fullName>
    </submittedName>
</protein>
<reference evidence="1" key="1">
    <citation type="journal article" date="2023" name="G3 (Bethesda)">
        <title>A reference genome for the long-term kleptoplast-retaining sea slug Elysia crispata morphotype clarki.</title>
        <authorList>
            <person name="Eastman K.E."/>
            <person name="Pendleton A.L."/>
            <person name="Shaikh M.A."/>
            <person name="Suttiyut T."/>
            <person name="Ogas R."/>
            <person name="Tomko P."/>
            <person name="Gavelis G."/>
            <person name="Widhalm J.R."/>
            <person name="Wisecaver J.H."/>
        </authorList>
    </citation>
    <scope>NUCLEOTIDE SEQUENCE</scope>
    <source>
        <strain evidence="1">ECLA1</strain>
    </source>
</reference>
<gene>
    <name evidence="1" type="ORF">RRG08_000951</name>
</gene>
<evidence type="ECO:0000313" key="1">
    <source>
        <dbReference type="EMBL" id="KAK3786745.1"/>
    </source>
</evidence>
<evidence type="ECO:0000313" key="2">
    <source>
        <dbReference type="Proteomes" id="UP001283361"/>
    </source>
</evidence>
<organism evidence="1 2">
    <name type="scientific">Elysia crispata</name>
    <name type="common">lettuce slug</name>
    <dbReference type="NCBI Taxonomy" id="231223"/>
    <lineage>
        <taxon>Eukaryota</taxon>
        <taxon>Metazoa</taxon>
        <taxon>Spiralia</taxon>
        <taxon>Lophotrochozoa</taxon>
        <taxon>Mollusca</taxon>
        <taxon>Gastropoda</taxon>
        <taxon>Heterobranchia</taxon>
        <taxon>Euthyneura</taxon>
        <taxon>Panpulmonata</taxon>
        <taxon>Sacoglossa</taxon>
        <taxon>Placobranchoidea</taxon>
        <taxon>Plakobranchidae</taxon>
        <taxon>Elysia</taxon>
    </lineage>
</organism>